<feature type="compositionally biased region" description="Basic and acidic residues" evidence="1">
    <location>
        <begin position="70"/>
        <end position="97"/>
    </location>
</feature>
<dbReference type="AlphaFoldDB" id="A0AAV6U2M2"/>
<name>A0AAV6U2M2_9ARAC</name>
<feature type="compositionally biased region" description="Basic residues" evidence="1">
    <location>
        <begin position="53"/>
        <end position="68"/>
    </location>
</feature>
<reference evidence="2 3" key="1">
    <citation type="journal article" date="2022" name="Nat. Ecol. Evol.">
        <title>A masculinizing supergene underlies an exaggerated male reproductive morph in a spider.</title>
        <authorList>
            <person name="Hendrickx F."/>
            <person name="De Corte Z."/>
            <person name="Sonet G."/>
            <person name="Van Belleghem S.M."/>
            <person name="Kostlbacher S."/>
            <person name="Vangestel C."/>
        </authorList>
    </citation>
    <scope>NUCLEOTIDE SEQUENCE [LARGE SCALE GENOMIC DNA]</scope>
    <source>
        <strain evidence="2">W744_W776</strain>
    </source>
</reference>
<sequence>MKILYRNSCCLSSHLRRANPFIRGNSQGRASKKYLRRRKRHQEKEKSGGRGNLSHRRRRAHYPLKYRLAKTSEHSFGESVSSRRVEEQQRAGAEPHKRVGIVVDLTYDSESHKMRY</sequence>
<dbReference type="EMBL" id="JAFNEN010000747">
    <property type="protein sequence ID" value="KAG8177834.1"/>
    <property type="molecule type" value="Genomic_DNA"/>
</dbReference>
<dbReference type="Proteomes" id="UP000827092">
    <property type="component" value="Unassembled WGS sequence"/>
</dbReference>
<evidence type="ECO:0000313" key="3">
    <source>
        <dbReference type="Proteomes" id="UP000827092"/>
    </source>
</evidence>
<proteinExistence type="predicted"/>
<feature type="compositionally biased region" description="Basic residues" evidence="1">
    <location>
        <begin position="30"/>
        <end position="41"/>
    </location>
</feature>
<comment type="caution">
    <text evidence="2">The sequence shown here is derived from an EMBL/GenBank/DDBJ whole genome shotgun (WGS) entry which is preliminary data.</text>
</comment>
<feature type="region of interest" description="Disordered" evidence="1">
    <location>
        <begin position="16"/>
        <end position="97"/>
    </location>
</feature>
<evidence type="ECO:0000313" key="2">
    <source>
        <dbReference type="EMBL" id="KAG8177834.1"/>
    </source>
</evidence>
<organism evidence="2 3">
    <name type="scientific">Oedothorax gibbosus</name>
    <dbReference type="NCBI Taxonomy" id="931172"/>
    <lineage>
        <taxon>Eukaryota</taxon>
        <taxon>Metazoa</taxon>
        <taxon>Ecdysozoa</taxon>
        <taxon>Arthropoda</taxon>
        <taxon>Chelicerata</taxon>
        <taxon>Arachnida</taxon>
        <taxon>Araneae</taxon>
        <taxon>Araneomorphae</taxon>
        <taxon>Entelegynae</taxon>
        <taxon>Araneoidea</taxon>
        <taxon>Linyphiidae</taxon>
        <taxon>Erigoninae</taxon>
        <taxon>Oedothorax</taxon>
    </lineage>
</organism>
<gene>
    <name evidence="2" type="ORF">JTE90_002668</name>
</gene>
<evidence type="ECO:0000256" key="1">
    <source>
        <dbReference type="SAM" id="MobiDB-lite"/>
    </source>
</evidence>
<accession>A0AAV6U2M2</accession>
<protein>
    <submittedName>
        <fullName evidence="2">Uncharacterized protein</fullName>
    </submittedName>
</protein>
<keyword evidence="3" id="KW-1185">Reference proteome</keyword>